<dbReference type="EMBL" id="CAJPVJ010000146">
    <property type="protein sequence ID" value="CAG2161460.1"/>
    <property type="molecule type" value="Genomic_DNA"/>
</dbReference>
<name>A0A7R9LC18_9ACAR</name>
<evidence type="ECO:0000256" key="1">
    <source>
        <dbReference type="ARBA" id="ARBA00001604"/>
    </source>
</evidence>
<evidence type="ECO:0000256" key="9">
    <source>
        <dbReference type="ARBA" id="ARBA00023098"/>
    </source>
</evidence>
<comment type="subcellular location">
    <subcellularLocation>
        <location evidence="3">Secreted</location>
    </subcellularLocation>
</comment>
<dbReference type="OrthoDB" id="6075074at2759"/>
<dbReference type="PANTHER" id="PTHR12253">
    <property type="entry name" value="RH14732P"/>
    <property type="match status" value="1"/>
</dbReference>
<dbReference type="PROSITE" id="PS00118">
    <property type="entry name" value="PA2_HIS"/>
    <property type="match status" value="1"/>
</dbReference>
<dbReference type="GO" id="GO:0016042">
    <property type="term" value="P:lipid catabolic process"/>
    <property type="evidence" value="ECO:0007669"/>
    <property type="project" value="UniProtKB-KW"/>
</dbReference>
<comment type="cofactor">
    <cofactor evidence="2">
        <name>Ca(2+)</name>
        <dbReference type="ChEBI" id="CHEBI:29108"/>
    </cofactor>
</comment>
<keyword evidence="6" id="KW-0378">Hydrolase</keyword>
<evidence type="ECO:0000256" key="7">
    <source>
        <dbReference type="ARBA" id="ARBA00022837"/>
    </source>
</evidence>
<keyword evidence="9" id="KW-0443">Lipid metabolism</keyword>
<keyword evidence="5" id="KW-0964">Secreted</keyword>
<keyword evidence="10" id="KW-0865">Zymogen</keyword>
<dbReference type="InterPro" id="IPR036444">
    <property type="entry name" value="PLipase_A2_dom_sf"/>
</dbReference>
<organism evidence="12">
    <name type="scientific">Oppiella nova</name>
    <dbReference type="NCBI Taxonomy" id="334625"/>
    <lineage>
        <taxon>Eukaryota</taxon>
        <taxon>Metazoa</taxon>
        <taxon>Ecdysozoa</taxon>
        <taxon>Arthropoda</taxon>
        <taxon>Chelicerata</taxon>
        <taxon>Arachnida</taxon>
        <taxon>Acari</taxon>
        <taxon>Acariformes</taxon>
        <taxon>Sarcoptiformes</taxon>
        <taxon>Oribatida</taxon>
        <taxon>Brachypylina</taxon>
        <taxon>Oppioidea</taxon>
        <taxon>Oppiidae</taxon>
        <taxon>Oppiella</taxon>
    </lineage>
</organism>
<evidence type="ECO:0000256" key="2">
    <source>
        <dbReference type="ARBA" id="ARBA00001913"/>
    </source>
</evidence>
<evidence type="ECO:0000256" key="4">
    <source>
        <dbReference type="ARBA" id="ARBA00009659"/>
    </source>
</evidence>
<comment type="similarity">
    <text evidence="4">Belongs to the phospholipase A2 family. Group III subfamily.</text>
</comment>
<gene>
    <name evidence="12" type="ORF">ONB1V03_LOCUS1067</name>
</gene>
<sequence>MAIMNGRMESSLCVVSVLSAIETKYYDLCLRQYYANGTHLIQLWLSNDELLDCEFTTDTKSVRQFLSEFKRSDVNAFNQNQTYFSANGTDLWPQWSYLTDYKQYHDRCHRLHKKLLKQMNFKSKSKSKNKKKSELQRWKRADLLVFPGTNWCGKGSNSKSFEDLGHHSFADRCCRDHDYCTYTIPPFSSKYHLFNYRFHYVSHCSCDESMFVPSNNPFPKNCRFRSCLKLANTGAANLVGKLFFNVVQTKCFLFRTEKVCSRRSWWGRCLSTKRKKKAFFRNGLKY</sequence>
<evidence type="ECO:0000256" key="5">
    <source>
        <dbReference type="ARBA" id="ARBA00022525"/>
    </source>
</evidence>
<dbReference type="EMBL" id="OC914971">
    <property type="protein sequence ID" value="CAD7637867.1"/>
    <property type="molecule type" value="Genomic_DNA"/>
</dbReference>
<dbReference type="SUPFAM" id="SSF48619">
    <property type="entry name" value="Phospholipase A2, PLA2"/>
    <property type="match status" value="1"/>
</dbReference>
<comment type="catalytic activity">
    <reaction evidence="1">
        <text>a 1,2-diacyl-sn-glycero-3-phosphocholine + H2O = a 1-acyl-sn-glycero-3-phosphocholine + a fatty acid + H(+)</text>
        <dbReference type="Rhea" id="RHEA:15801"/>
        <dbReference type="ChEBI" id="CHEBI:15377"/>
        <dbReference type="ChEBI" id="CHEBI:15378"/>
        <dbReference type="ChEBI" id="CHEBI:28868"/>
        <dbReference type="ChEBI" id="CHEBI:57643"/>
        <dbReference type="ChEBI" id="CHEBI:58168"/>
        <dbReference type="EC" id="3.1.1.4"/>
    </reaction>
</comment>
<dbReference type="GO" id="GO:0006644">
    <property type="term" value="P:phospholipid metabolic process"/>
    <property type="evidence" value="ECO:0007669"/>
    <property type="project" value="InterPro"/>
</dbReference>
<accession>A0A7R9LC18</accession>
<dbReference type="Gene3D" id="1.20.90.10">
    <property type="entry name" value="Phospholipase A2 domain"/>
    <property type="match status" value="2"/>
</dbReference>
<feature type="domain" description="Phospholipase A2-like central" evidence="11">
    <location>
        <begin position="146"/>
        <end position="253"/>
    </location>
</feature>
<keyword evidence="13" id="KW-1185">Reference proteome</keyword>
<dbReference type="GO" id="GO:0050482">
    <property type="term" value="P:arachidonate secretion"/>
    <property type="evidence" value="ECO:0007669"/>
    <property type="project" value="InterPro"/>
</dbReference>
<reference evidence="12" key="1">
    <citation type="submission" date="2020-11" db="EMBL/GenBank/DDBJ databases">
        <authorList>
            <person name="Tran Van P."/>
        </authorList>
    </citation>
    <scope>NUCLEOTIDE SEQUENCE</scope>
</reference>
<evidence type="ECO:0000313" key="12">
    <source>
        <dbReference type="EMBL" id="CAD7637867.1"/>
    </source>
</evidence>
<evidence type="ECO:0000256" key="3">
    <source>
        <dbReference type="ARBA" id="ARBA00004613"/>
    </source>
</evidence>
<evidence type="ECO:0000256" key="10">
    <source>
        <dbReference type="ARBA" id="ARBA00023145"/>
    </source>
</evidence>
<dbReference type="GO" id="GO:0004623">
    <property type="term" value="F:phospholipase A2 activity"/>
    <property type="evidence" value="ECO:0007669"/>
    <property type="project" value="UniProtKB-EC"/>
</dbReference>
<evidence type="ECO:0000256" key="6">
    <source>
        <dbReference type="ARBA" id="ARBA00022801"/>
    </source>
</evidence>
<dbReference type="AlphaFoldDB" id="A0A7R9LC18"/>
<dbReference type="Proteomes" id="UP000728032">
    <property type="component" value="Unassembled WGS sequence"/>
</dbReference>
<dbReference type="InterPro" id="IPR016090">
    <property type="entry name" value="PLA2-like_dom"/>
</dbReference>
<protein>
    <recommendedName>
        <fullName evidence="11">Phospholipase A2-like central domain-containing protein</fullName>
    </recommendedName>
</protein>
<proteinExistence type="inferred from homology"/>
<keyword evidence="8" id="KW-0442">Lipid degradation</keyword>
<dbReference type="Pfam" id="PF05826">
    <property type="entry name" value="Phospholip_A2_2"/>
    <property type="match status" value="1"/>
</dbReference>
<keyword evidence="7" id="KW-0106">Calcium</keyword>
<evidence type="ECO:0000313" key="13">
    <source>
        <dbReference type="Proteomes" id="UP000728032"/>
    </source>
</evidence>
<evidence type="ECO:0000259" key="11">
    <source>
        <dbReference type="Pfam" id="PF05826"/>
    </source>
</evidence>
<dbReference type="InterPro" id="IPR033113">
    <property type="entry name" value="PLA2_histidine"/>
</dbReference>
<dbReference type="GO" id="GO:0005576">
    <property type="term" value="C:extracellular region"/>
    <property type="evidence" value="ECO:0007669"/>
    <property type="project" value="UniProtKB-SubCell"/>
</dbReference>
<evidence type="ECO:0000256" key="8">
    <source>
        <dbReference type="ARBA" id="ARBA00022963"/>
    </source>
</evidence>